<evidence type="ECO:0008006" key="3">
    <source>
        <dbReference type="Google" id="ProtNLM"/>
    </source>
</evidence>
<name>A0ABU8ETJ5_9GAMM</name>
<protein>
    <recommendedName>
        <fullName evidence="3">Lipoprotein</fullName>
    </recommendedName>
</protein>
<keyword evidence="2" id="KW-1185">Reference proteome</keyword>
<proteinExistence type="predicted"/>
<organism evidence="1 2">
    <name type="scientific">Pseudoalteromonas spongiae</name>
    <dbReference type="NCBI Taxonomy" id="298657"/>
    <lineage>
        <taxon>Bacteria</taxon>
        <taxon>Pseudomonadati</taxon>
        <taxon>Pseudomonadota</taxon>
        <taxon>Gammaproteobacteria</taxon>
        <taxon>Alteromonadales</taxon>
        <taxon>Pseudoalteromonadaceae</taxon>
        <taxon>Pseudoalteromonas</taxon>
    </lineage>
</organism>
<comment type="caution">
    <text evidence="1">The sequence shown here is derived from an EMBL/GenBank/DDBJ whole genome shotgun (WGS) entry which is preliminary data.</text>
</comment>
<evidence type="ECO:0000313" key="1">
    <source>
        <dbReference type="EMBL" id="MEI4550105.1"/>
    </source>
</evidence>
<dbReference type="Proteomes" id="UP001382455">
    <property type="component" value="Unassembled WGS sequence"/>
</dbReference>
<dbReference type="EMBL" id="JBAWKS010000001">
    <property type="protein sequence ID" value="MEI4550105.1"/>
    <property type="molecule type" value="Genomic_DNA"/>
</dbReference>
<dbReference type="PROSITE" id="PS51257">
    <property type="entry name" value="PROKAR_LIPOPROTEIN"/>
    <property type="match status" value="1"/>
</dbReference>
<dbReference type="RefSeq" id="WP_336435414.1">
    <property type="nucleotide sequence ID" value="NZ_JBAWKS010000001.1"/>
</dbReference>
<sequence>MNNIKNKIGTAFVVPAFCVLSVACDSDSHQYRDTSQPVVIDFNDDHHNFSALFSDYPQGQEGFFELVSSYQQLPTPYEDKHAYRLYGSNRSDDLFMGLYGKIDNLKPAKRYNLSFKSTIVTNIQSNCAGIGGPPGESVYIKVATHSEQPKNSLKDGMYRLNWDVGTQGERGEHSQVVGDISNGIDCMAENRYLAKEMTAEVSIPVTANDNGDVWIMVGSDSGFEGPSELFISHISVAFTD</sequence>
<reference evidence="1 2" key="1">
    <citation type="submission" date="2023-12" db="EMBL/GenBank/DDBJ databases">
        <title>Friends and Foes: Symbiotic and Algicidal bacterial influence on Karenia brevis blooms.</title>
        <authorList>
            <person name="Fei C."/>
            <person name="Mohamed A.R."/>
            <person name="Booker A."/>
            <person name="Arshad M."/>
            <person name="Klass S."/>
            <person name="Ahn S."/>
            <person name="Gilbert P.M."/>
            <person name="Heil C.A."/>
            <person name="Martinez J.M."/>
            <person name="Amin S.A."/>
        </authorList>
    </citation>
    <scope>NUCLEOTIDE SEQUENCE [LARGE SCALE GENOMIC DNA]</scope>
    <source>
        <strain evidence="1 2">CE15</strain>
    </source>
</reference>
<accession>A0ABU8ETJ5</accession>
<evidence type="ECO:0000313" key="2">
    <source>
        <dbReference type="Proteomes" id="UP001382455"/>
    </source>
</evidence>
<gene>
    <name evidence="1" type="ORF">WAE96_10555</name>
</gene>